<feature type="chain" id="PRO_5032972248" description="TonB-dependent receptor" evidence="5">
    <location>
        <begin position="23"/>
        <end position="951"/>
    </location>
</feature>
<dbReference type="InterPro" id="IPR036942">
    <property type="entry name" value="Beta-barrel_TonB_sf"/>
</dbReference>
<dbReference type="Gene3D" id="2.40.170.20">
    <property type="entry name" value="TonB-dependent receptor, beta-barrel domain"/>
    <property type="match status" value="1"/>
</dbReference>
<evidence type="ECO:0000256" key="4">
    <source>
        <dbReference type="SAM" id="MobiDB-lite"/>
    </source>
</evidence>
<reference evidence="6 7" key="1">
    <citation type="submission" date="2019-12" db="EMBL/GenBank/DDBJ databases">
        <authorList>
            <person name="Lee S.D."/>
        </authorList>
    </citation>
    <scope>NUCLEOTIDE SEQUENCE [LARGE SCALE GENOMIC DNA]</scope>
    <source>
        <strain evidence="6 7">GH3-10</strain>
    </source>
</reference>
<evidence type="ECO:0000313" key="6">
    <source>
        <dbReference type="EMBL" id="MWV27680.1"/>
    </source>
</evidence>
<organism evidence="6 7">
    <name type="scientific">Aurantiacibacter rhizosphaerae</name>
    <dbReference type="NCBI Taxonomy" id="2691582"/>
    <lineage>
        <taxon>Bacteria</taxon>
        <taxon>Pseudomonadati</taxon>
        <taxon>Pseudomonadota</taxon>
        <taxon>Alphaproteobacteria</taxon>
        <taxon>Sphingomonadales</taxon>
        <taxon>Erythrobacteraceae</taxon>
        <taxon>Aurantiacibacter</taxon>
    </lineage>
</organism>
<evidence type="ECO:0008006" key="8">
    <source>
        <dbReference type="Google" id="ProtNLM"/>
    </source>
</evidence>
<feature type="region of interest" description="Disordered" evidence="4">
    <location>
        <begin position="626"/>
        <end position="671"/>
    </location>
</feature>
<dbReference type="Proteomes" id="UP000461409">
    <property type="component" value="Unassembled WGS sequence"/>
</dbReference>
<keyword evidence="3" id="KW-0998">Cell outer membrane</keyword>
<feature type="compositionally biased region" description="Acidic residues" evidence="4">
    <location>
        <begin position="37"/>
        <end position="46"/>
    </location>
</feature>
<keyword evidence="7" id="KW-1185">Reference proteome</keyword>
<proteinExistence type="predicted"/>
<keyword evidence="5" id="KW-0732">Signal</keyword>
<gene>
    <name evidence="6" type="ORF">GRF63_07160</name>
</gene>
<dbReference type="GO" id="GO:0009279">
    <property type="term" value="C:cell outer membrane"/>
    <property type="evidence" value="ECO:0007669"/>
    <property type="project" value="UniProtKB-SubCell"/>
</dbReference>
<evidence type="ECO:0000256" key="3">
    <source>
        <dbReference type="ARBA" id="ARBA00023237"/>
    </source>
</evidence>
<evidence type="ECO:0000256" key="2">
    <source>
        <dbReference type="ARBA" id="ARBA00023136"/>
    </source>
</evidence>
<dbReference type="RefSeq" id="WP_160485229.1">
    <property type="nucleotide sequence ID" value="NZ_WUBR01000001.1"/>
</dbReference>
<evidence type="ECO:0000256" key="1">
    <source>
        <dbReference type="ARBA" id="ARBA00004442"/>
    </source>
</evidence>
<dbReference type="AlphaFoldDB" id="A0A844XCX0"/>
<comment type="caution">
    <text evidence="6">The sequence shown here is derived from an EMBL/GenBank/DDBJ whole genome shotgun (WGS) entry which is preliminary data.</text>
</comment>
<dbReference type="SUPFAM" id="SSF56935">
    <property type="entry name" value="Porins"/>
    <property type="match status" value="2"/>
</dbReference>
<accession>A0A844XCX0</accession>
<feature type="region of interest" description="Disordered" evidence="4">
    <location>
        <begin position="24"/>
        <end position="46"/>
    </location>
</feature>
<name>A0A844XCX0_9SPHN</name>
<dbReference type="PANTHER" id="PTHR47234:SF3">
    <property type="entry name" value="SECRETIN_TONB SHORT N-TERMINAL DOMAIN-CONTAINING PROTEIN"/>
    <property type="match status" value="1"/>
</dbReference>
<evidence type="ECO:0000313" key="7">
    <source>
        <dbReference type="Proteomes" id="UP000461409"/>
    </source>
</evidence>
<comment type="subcellular location">
    <subcellularLocation>
        <location evidence="1">Cell outer membrane</location>
    </subcellularLocation>
</comment>
<keyword evidence="2" id="KW-0472">Membrane</keyword>
<evidence type="ECO:0000256" key="5">
    <source>
        <dbReference type="SAM" id="SignalP"/>
    </source>
</evidence>
<feature type="compositionally biased region" description="Basic and acidic residues" evidence="4">
    <location>
        <begin position="637"/>
        <end position="666"/>
    </location>
</feature>
<dbReference type="PANTHER" id="PTHR47234">
    <property type="match status" value="1"/>
</dbReference>
<sequence>MSCSALAITAALCTAPFHTALAQDQGSAPASAQEGPDAPEDQPVDDEVNTIIVLGARLIDRIDAPEPPLLTLNAEDIAAYGAGSIEELLQALGPQVSSSRGRGGSGGPVILVNGVRISSFRELRSYPPEAIERTEVFSEEVAQRYGYSPDQRVVNFILKDNFSSREIELEYGQPFAGGFSTQEVEGTYLRIDGPSRLNLNVEWENSSPLTEADRDIVQTAGSIPDLATDPDPAQFRSLVADTAGVEATANWTSQLSEGGPNLSLNATYERADTLRFQGLDTVLLNDPAGNSALRSFNEANPLTVDSRSESYSLGSTLNLRAGDWEVTGTLDGTYSDNVSRTQQSIDTSGLVLDAAAGLLPITADLGAFADAAFDESLSDTYTFNALATARGNPIYLPSGDVSVTLRSGYKWNRIESSDTRALASNTQLTRGRVFGGANISIPLTSREEDFLDAIGDLSLNLNAGVDYLSDFGTLQDWTVGLTWGVTENLTLTATHINREVAPSLSQLGNPAIATPNVPVFDIANNQTVLATVISGGNPNLPAQSQSDWKLGLIWELPFIDNATFSFDYYDNHSDDVTNGLPTLTPAIEAAFPRRVTRDATGRLVQLDDRFVTFAERDEKRLQFGLNLSGRIGGGDAARGEQRGRGGERGGQREGERSGQRGGERRGPPNPERMQAMRAMFCEQEPDALLDRFNRALAAQAAGEAPPTDADGQPISIPPRMLQRLAGENGQVDPERFAAIRARICDAEGAQANGSAPQAGGGERAGNRGQSGRGRGMGRMGRFMNRGNDGPPTGRWFFNLDYTLELDNTVLIADGIPRLDLLDGDALSGGGEPRHAVSARGGAFYDGYGMIVSARYTGSSRLGGSALPGSTDLFFGDFMTVSLRSFIDLGRRDSLVEAVPFLKGSRIGFDIDNLFDARQRVVDSNGITPQRYQPFLVDPVGRSFEIEFRKMF</sequence>
<dbReference type="InterPro" id="IPR037066">
    <property type="entry name" value="Plug_dom_sf"/>
</dbReference>
<dbReference type="EMBL" id="WUBR01000001">
    <property type="protein sequence ID" value="MWV27680.1"/>
    <property type="molecule type" value="Genomic_DNA"/>
</dbReference>
<reference evidence="6 7" key="2">
    <citation type="submission" date="2020-02" db="EMBL/GenBank/DDBJ databases">
        <title>Erythrobacter dongmakensis sp. nov., isolated from a tidal mudflat.</title>
        <authorList>
            <person name="Kim I.S."/>
        </authorList>
    </citation>
    <scope>NUCLEOTIDE SEQUENCE [LARGE SCALE GENOMIC DNA]</scope>
    <source>
        <strain evidence="6 7">GH3-10</strain>
    </source>
</reference>
<protein>
    <recommendedName>
        <fullName evidence="8">TonB-dependent receptor</fullName>
    </recommendedName>
</protein>
<feature type="signal peptide" evidence="5">
    <location>
        <begin position="1"/>
        <end position="22"/>
    </location>
</feature>
<feature type="compositionally biased region" description="Gly residues" evidence="4">
    <location>
        <begin position="758"/>
        <end position="777"/>
    </location>
</feature>
<dbReference type="Gene3D" id="2.170.130.10">
    <property type="entry name" value="TonB-dependent receptor, plug domain"/>
    <property type="match status" value="1"/>
</dbReference>
<feature type="region of interest" description="Disordered" evidence="4">
    <location>
        <begin position="750"/>
        <end position="777"/>
    </location>
</feature>